<keyword evidence="1" id="KW-0812">Transmembrane</keyword>
<dbReference type="OrthoDB" id="3258294at2759"/>
<feature type="transmembrane region" description="Helical" evidence="1">
    <location>
        <begin position="12"/>
        <end position="36"/>
    </location>
</feature>
<reference evidence="4" key="2">
    <citation type="submission" date="2015-01" db="EMBL/GenBank/DDBJ databases">
        <title>Evolutionary Origins and Diversification of the Mycorrhizal Mutualists.</title>
        <authorList>
            <consortium name="DOE Joint Genome Institute"/>
            <consortium name="Mycorrhizal Genomics Consortium"/>
            <person name="Kohler A."/>
            <person name="Kuo A."/>
            <person name="Nagy L.G."/>
            <person name="Floudas D."/>
            <person name="Copeland A."/>
            <person name="Barry K.W."/>
            <person name="Cichocki N."/>
            <person name="Veneault-Fourrey C."/>
            <person name="LaButti K."/>
            <person name="Lindquist E.A."/>
            <person name="Lipzen A."/>
            <person name="Lundell T."/>
            <person name="Morin E."/>
            <person name="Murat C."/>
            <person name="Riley R."/>
            <person name="Ohm R."/>
            <person name="Sun H."/>
            <person name="Tunlid A."/>
            <person name="Henrissat B."/>
            <person name="Grigoriev I.V."/>
            <person name="Hibbett D.S."/>
            <person name="Martin F."/>
        </authorList>
    </citation>
    <scope>NUCLEOTIDE SEQUENCE [LARGE SCALE GENOMIC DNA]</scope>
    <source>
        <strain evidence="4">F 1598</strain>
    </source>
</reference>
<keyword evidence="4" id="KW-1185">Reference proteome</keyword>
<dbReference type="InterPro" id="IPR045340">
    <property type="entry name" value="DUF6533"/>
</dbReference>
<accession>A0A0C3EYW0</accession>
<feature type="transmembrane region" description="Helical" evidence="1">
    <location>
        <begin position="176"/>
        <end position="198"/>
    </location>
</feature>
<organism evidence="3 4">
    <name type="scientific">Piloderma croceum (strain F 1598)</name>
    <dbReference type="NCBI Taxonomy" id="765440"/>
    <lineage>
        <taxon>Eukaryota</taxon>
        <taxon>Fungi</taxon>
        <taxon>Dikarya</taxon>
        <taxon>Basidiomycota</taxon>
        <taxon>Agaricomycotina</taxon>
        <taxon>Agaricomycetes</taxon>
        <taxon>Agaricomycetidae</taxon>
        <taxon>Atheliales</taxon>
        <taxon>Atheliaceae</taxon>
        <taxon>Piloderma</taxon>
    </lineage>
</organism>
<evidence type="ECO:0000313" key="3">
    <source>
        <dbReference type="EMBL" id="KIM73094.1"/>
    </source>
</evidence>
<dbReference type="AlphaFoldDB" id="A0A0C3EYW0"/>
<dbReference type="Proteomes" id="UP000054166">
    <property type="component" value="Unassembled WGS sequence"/>
</dbReference>
<protein>
    <recommendedName>
        <fullName evidence="2">DUF6533 domain-containing protein</fullName>
    </recommendedName>
</protein>
<dbReference type="HOGENOM" id="CLU_035509_12_0_1"/>
<keyword evidence="1" id="KW-1133">Transmembrane helix</keyword>
<reference evidence="3 4" key="1">
    <citation type="submission" date="2014-04" db="EMBL/GenBank/DDBJ databases">
        <authorList>
            <consortium name="DOE Joint Genome Institute"/>
            <person name="Kuo A."/>
            <person name="Tarkka M."/>
            <person name="Buscot F."/>
            <person name="Kohler A."/>
            <person name="Nagy L.G."/>
            <person name="Floudas D."/>
            <person name="Copeland A."/>
            <person name="Barry K.W."/>
            <person name="Cichocki N."/>
            <person name="Veneault-Fourrey C."/>
            <person name="LaButti K."/>
            <person name="Lindquist E.A."/>
            <person name="Lipzen A."/>
            <person name="Lundell T."/>
            <person name="Morin E."/>
            <person name="Murat C."/>
            <person name="Sun H."/>
            <person name="Tunlid A."/>
            <person name="Henrissat B."/>
            <person name="Grigoriev I.V."/>
            <person name="Hibbett D.S."/>
            <person name="Martin F."/>
            <person name="Nordberg H.P."/>
            <person name="Cantor M.N."/>
            <person name="Hua S.X."/>
        </authorList>
    </citation>
    <scope>NUCLEOTIDE SEQUENCE [LARGE SCALE GENOMIC DNA]</scope>
    <source>
        <strain evidence="3 4">F 1598</strain>
    </source>
</reference>
<proteinExistence type="predicted"/>
<sequence length="294" mass="33674">MSLTNYIPLDKFAPAVFSSAQASNYTNIAFIMLLLYDHIITLDKEIGWIWTLRWRLPKIIFMINRYLLTSLIVLANVPETIFPLPLSVCKFGNNFLLGWSPIFNFSAAELLMIIRVSSLYGHHKFLVWSLGGLFVFAFVGTSVAQVLFKRTYFTIFYYESLPGCYWASSAYTDIQWHVWVPTLTVEGILMLLTAYKLITYRHHMNRTITVLARDSITYFVLIFVGITLAVVDEIRPIIPGAVLIPIQCITSIAVGRMMMNIRGLILDDQEHTVRLRTLQFNDTSDSEEVALRPI</sequence>
<feature type="transmembrane region" description="Helical" evidence="1">
    <location>
        <begin position="237"/>
        <end position="255"/>
    </location>
</feature>
<dbReference type="InParanoid" id="A0A0C3EYW0"/>
<keyword evidence="1" id="KW-0472">Membrane</keyword>
<dbReference type="EMBL" id="KN833093">
    <property type="protein sequence ID" value="KIM73094.1"/>
    <property type="molecule type" value="Genomic_DNA"/>
</dbReference>
<evidence type="ECO:0000259" key="2">
    <source>
        <dbReference type="Pfam" id="PF20151"/>
    </source>
</evidence>
<dbReference type="Pfam" id="PF20151">
    <property type="entry name" value="DUF6533"/>
    <property type="match status" value="1"/>
</dbReference>
<name>A0A0C3EYW0_PILCF</name>
<evidence type="ECO:0000313" key="4">
    <source>
        <dbReference type="Proteomes" id="UP000054166"/>
    </source>
</evidence>
<feature type="transmembrane region" description="Helical" evidence="1">
    <location>
        <begin position="126"/>
        <end position="148"/>
    </location>
</feature>
<evidence type="ECO:0000256" key="1">
    <source>
        <dbReference type="SAM" id="Phobius"/>
    </source>
</evidence>
<feature type="transmembrane region" description="Helical" evidence="1">
    <location>
        <begin position="56"/>
        <end position="75"/>
    </location>
</feature>
<feature type="transmembrane region" description="Helical" evidence="1">
    <location>
        <begin position="210"/>
        <end position="231"/>
    </location>
</feature>
<feature type="transmembrane region" description="Helical" evidence="1">
    <location>
        <begin position="95"/>
        <end position="114"/>
    </location>
</feature>
<feature type="domain" description="DUF6533" evidence="2">
    <location>
        <begin position="25"/>
        <end position="67"/>
    </location>
</feature>
<gene>
    <name evidence="3" type="ORF">PILCRDRAFT_829403</name>
</gene>